<dbReference type="AlphaFoldDB" id="A0A448WH58"/>
<proteinExistence type="predicted"/>
<accession>A0A448WH58</accession>
<keyword evidence="3" id="KW-1185">Reference proteome</keyword>
<gene>
    <name evidence="2" type="ORF">PXEA_LOCUS5119</name>
</gene>
<sequence length="94" mass="10521">MSTHQGNHKVDNEGEEAIPSRARLGSKTDGGRKRDHGGPEQRGARSSCPNEVTPQHDSKSPPEERWRRELKNASVPDSFTSLPPFDIEEACEWQ</sequence>
<evidence type="ECO:0000313" key="2">
    <source>
        <dbReference type="EMBL" id="VEL11679.1"/>
    </source>
</evidence>
<organism evidence="2 3">
    <name type="scientific">Protopolystoma xenopodis</name>
    <dbReference type="NCBI Taxonomy" id="117903"/>
    <lineage>
        <taxon>Eukaryota</taxon>
        <taxon>Metazoa</taxon>
        <taxon>Spiralia</taxon>
        <taxon>Lophotrochozoa</taxon>
        <taxon>Platyhelminthes</taxon>
        <taxon>Monogenea</taxon>
        <taxon>Polyopisthocotylea</taxon>
        <taxon>Polystomatidea</taxon>
        <taxon>Polystomatidae</taxon>
        <taxon>Protopolystoma</taxon>
    </lineage>
</organism>
<reference evidence="2" key="1">
    <citation type="submission" date="2018-11" db="EMBL/GenBank/DDBJ databases">
        <authorList>
            <consortium name="Pathogen Informatics"/>
        </authorList>
    </citation>
    <scope>NUCLEOTIDE SEQUENCE</scope>
</reference>
<dbReference type="Proteomes" id="UP000784294">
    <property type="component" value="Unassembled WGS sequence"/>
</dbReference>
<feature type="region of interest" description="Disordered" evidence="1">
    <location>
        <begin position="1"/>
        <end position="94"/>
    </location>
</feature>
<feature type="compositionally biased region" description="Basic and acidic residues" evidence="1">
    <location>
        <begin position="54"/>
        <end position="71"/>
    </location>
</feature>
<dbReference type="EMBL" id="CAAALY010012504">
    <property type="protein sequence ID" value="VEL11679.1"/>
    <property type="molecule type" value="Genomic_DNA"/>
</dbReference>
<protein>
    <submittedName>
        <fullName evidence="2">Uncharacterized protein</fullName>
    </submittedName>
</protein>
<evidence type="ECO:0000313" key="3">
    <source>
        <dbReference type="Proteomes" id="UP000784294"/>
    </source>
</evidence>
<name>A0A448WH58_9PLAT</name>
<feature type="compositionally biased region" description="Basic and acidic residues" evidence="1">
    <location>
        <begin position="29"/>
        <end position="43"/>
    </location>
</feature>
<evidence type="ECO:0000256" key="1">
    <source>
        <dbReference type="SAM" id="MobiDB-lite"/>
    </source>
</evidence>
<comment type="caution">
    <text evidence="2">The sequence shown here is derived from an EMBL/GenBank/DDBJ whole genome shotgun (WGS) entry which is preliminary data.</text>
</comment>